<comment type="caution">
    <text evidence="1">The sequence shown here is derived from an EMBL/GenBank/DDBJ whole genome shotgun (WGS) entry which is preliminary data.</text>
</comment>
<sequence>MEDSLNDGEFWLPPQFLSDEETVMGGGGGGGNGAKVFGGGLEVEYGRPLFPFEVPYGFGKGSSDLSSPVASVVGSTETESDEEDFLAGLTRQMVHSTLDDDFARRERCFATEHSKGWVVSGSPQSTLCAAGSGCGCRRGSSLGSPNGPSQVASPPATWDLLYAAAGEVARMRVNEERFGLNSQNRGLLSIPRTRSPVSVPANNQNQNQELGLYLQQSLSDYHKLQATQFQRLRQQQILKQQNCGVWGGQQAKGTGLYQPQPPVPNIRGRCNTGTRQPMSLSANAWPTLQQQQQGGSCMRAVFLGNNGGKRESTGTGVFLPRRVGTQTESTRKKTSCSTVLLPARVVQALNLNLDDMGAQPQLQPRFNGGLTSDCDIALTLHGGNANAVSHQKRSFRPHQGMNTEVRLPQEWTY</sequence>
<proteinExistence type="predicted"/>
<dbReference type="PANTHER" id="PTHR33356:SF5">
    <property type="entry name" value="TIP41-LIKE PROTEIN"/>
    <property type="match status" value="1"/>
</dbReference>
<evidence type="ECO:0000313" key="1">
    <source>
        <dbReference type="EMBL" id="KAJ8899733.1"/>
    </source>
</evidence>
<dbReference type="AlphaFoldDB" id="A0AAV8UBF7"/>
<evidence type="ECO:0008006" key="3">
    <source>
        <dbReference type="Google" id="ProtNLM"/>
    </source>
</evidence>
<name>A0AAV8UBF7_9ROSI</name>
<reference evidence="1 2" key="1">
    <citation type="submission" date="2021-09" db="EMBL/GenBank/DDBJ databases">
        <title>Genomic insights and catalytic innovation underlie evolution of tropane alkaloids biosynthesis.</title>
        <authorList>
            <person name="Wang Y.-J."/>
            <person name="Tian T."/>
            <person name="Huang J.-P."/>
            <person name="Huang S.-X."/>
        </authorList>
    </citation>
    <scope>NUCLEOTIDE SEQUENCE [LARGE SCALE GENOMIC DNA]</scope>
    <source>
        <strain evidence="1">KIB-2018</strain>
        <tissue evidence="1">Leaf</tissue>
    </source>
</reference>
<gene>
    <name evidence="1" type="ORF">K2173_019432</name>
</gene>
<protein>
    <recommendedName>
        <fullName evidence="3">TIP41-like protein</fullName>
    </recommendedName>
</protein>
<dbReference type="PANTHER" id="PTHR33356">
    <property type="entry name" value="TIP41-LIKE PROTEIN"/>
    <property type="match status" value="1"/>
</dbReference>
<evidence type="ECO:0000313" key="2">
    <source>
        <dbReference type="Proteomes" id="UP001159364"/>
    </source>
</evidence>
<dbReference type="Proteomes" id="UP001159364">
    <property type="component" value="Linkage Group LG08"/>
</dbReference>
<dbReference type="EMBL" id="JAIWQS010000008">
    <property type="protein sequence ID" value="KAJ8899733.1"/>
    <property type="molecule type" value="Genomic_DNA"/>
</dbReference>
<organism evidence="1 2">
    <name type="scientific">Erythroxylum novogranatense</name>
    <dbReference type="NCBI Taxonomy" id="1862640"/>
    <lineage>
        <taxon>Eukaryota</taxon>
        <taxon>Viridiplantae</taxon>
        <taxon>Streptophyta</taxon>
        <taxon>Embryophyta</taxon>
        <taxon>Tracheophyta</taxon>
        <taxon>Spermatophyta</taxon>
        <taxon>Magnoliopsida</taxon>
        <taxon>eudicotyledons</taxon>
        <taxon>Gunneridae</taxon>
        <taxon>Pentapetalae</taxon>
        <taxon>rosids</taxon>
        <taxon>fabids</taxon>
        <taxon>Malpighiales</taxon>
        <taxon>Erythroxylaceae</taxon>
        <taxon>Erythroxylum</taxon>
    </lineage>
</organism>
<keyword evidence="2" id="KW-1185">Reference proteome</keyword>
<accession>A0AAV8UBF7</accession>